<dbReference type="PANTHER" id="PTHR45453">
    <property type="entry name" value="PHOSPHATE REGULON SENSOR PROTEIN PHOR"/>
    <property type="match status" value="1"/>
</dbReference>
<dbReference type="InterPro" id="IPR036097">
    <property type="entry name" value="HisK_dim/P_sf"/>
</dbReference>
<dbReference type="GO" id="GO:0016036">
    <property type="term" value="P:cellular response to phosphate starvation"/>
    <property type="evidence" value="ECO:0007669"/>
    <property type="project" value="TreeGrafter"/>
</dbReference>
<evidence type="ECO:0000256" key="7">
    <source>
        <dbReference type="SAM" id="Phobius"/>
    </source>
</evidence>
<dbReference type="SUPFAM" id="SSF55874">
    <property type="entry name" value="ATPase domain of HSP90 chaperone/DNA topoisomerase II/histidine kinase"/>
    <property type="match status" value="1"/>
</dbReference>
<dbReference type="PROSITE" id="PS50109">
    <property type="entry name" value="HIS_KIN"/>
    <property type="match status" value="1"/>
</dbReference>
<dbReference type="InterPro" id="IPR003594">
    <property type="entry name" value="HATPase_dom"/>
</dbReference>
<keyword evidence="7" id="KW-0812">Transmembrane</keyword>
<dbReference type="InterPro" id="IPR050351">
    <property type="entry name" value="BphY/WalK/GraS-like"/>
</dbReference>
<dbReference type="InterPro" id="IPR003661">
    <property type="entry name" value="HisK_dim/P_dom"/>
</dbReference>
<dbReference type="Gene3D" id="1.10.287.130">
    <property type="match status" value="1"/>
</dbReference>
<keyword evidence="4" id="KW-0808">Transferase</keyword>
<dbReference type="Gene3D" id="3.30.565.10">
    <property type="entry name" value="Histidine kinase-like ATPase, C-terminal domain"/>
    <property type="match status" value="1"/>
</dbReference>
<evidence type="ECO:0000256" key="5">
    <source>
        <dbReference type="ARBA" id="ARBA00022777"/>
    </source>
</evidence>
<dbReference type="PANTHER" id="PTHR45453:SF1">
    <property type="entry name" value="PHOSPHATE REGULON SENSOR PROTEIN PHOR"/>
    <property type="match status" value="1"/>
</dbReference>
<dbReference type="SUPFAM" id="SSF47384">
    <property type="entry name" value="Homodimeric domain of signal transducing histidine kinase"/>
    <property type="match status" value="1"/>
</dbReference>
<evidence type="ECO:0000259" key="8">
    <source>
        <dbReference type="PROSITE" id="PS50109"/>
    </source>
</evidence>
<dbReference type="Proteomes" id="UP000514720">
    <property type="component" value="Chromosome"/>
</dbReference>
<dbReference type="EC" id="2.7.13.3" evidence="2"/>
<organism evidence="9 10">
    <name type="scientific">Candidatus Xianfuyuplasma coldseepsis</name>
    <dbReference type="NCBI Taxonomy" id="2782163"/>
    <lineage>
        <taxon>Bacteria</taxon>
        <taxon>Bacillati</taxon>
        <taxon>Mycoplasmatota</taxon>
        <taxon>Mollicutes</taxon>
        <taxon>Candidatus Izemoplasmatales</taxon>
        <taxon>Candidatus Izemoplasmataceae</taxon>
        <taxon>Candidatus Xianfuyuplasma</taxon>
    </lineage>
</organism>
<keyword evidence="6" id="KW-0902">Two-component regulatory system</keyword>
<evidence type="ECO:0000256" key="1">
    <source>
        <dbReference type="ARBA" id="ARBA00000085"/>
    </source>
</evidence>
<accession>A0A7L7KQZ8</accession>
<feature type="transmembrane region" description="Helical" evidence="7">
    <location>
        <begin position="12"/>
        <end position="34"/>
    </location>
</feature>
<dbReference type="CDD" id="cd00082">
    <property type="entry name" value="HisKA"/>
    <property type="match status" value="1"/>
</dbReference>
<evidence type="ECO:0000256" key="2">
    <source>
        <dbReference type="ARBA" id="ARBA00012438"/>
    </source>
</evidence>
<dbReference type="EMBL" id="CP048914">
    <property type="protein sequence ID" value="QMS85250.1"/>
    <property type="molecule type" value="Genomic_DNA"/>
</dbReference>
<dbReference type="Pfam" id="PF00512">
    <property type="entry name" value="HisKA"/>
    <property type="match status" value="1"/>
</dbReference>
<dbReference type="GO" id="GO:0004721">
    <property type="term" value="F:phosphoprotein phosphatase activity"/>
    <property type="evidence" value="ECO:0007669"/>
    <property type="project" value="TreeGrafter"/>
</dbReference>
<evidence type="ECO:0000256" key="4">
    <source>
        <dbReference type="ARBA" id="ARBA00022679"/>
    </source>
</evidence>
<keyword evidence="7" id="KW-0472">Membrane</keyword>
<evidence type="ECO:0000256" key="3">
    <source>
        <dbReference type="ARBA" id="ARBA00022553"/>
    </source>
</evidence>
<dbReference type="GO" id="GO:0005886">
    <property type="term" value="C:plasma membrane"/>
    <property type="evidence" value="ECO:0007669"/>
    <property type="project" value="TreeGrafter"/>
</dbReference>
<gene>
    <name evidence="9" type="ORF">G4Z02_05635</name>
</gene>
<proteinExistence type="predicted"/>
<feature type="transmembrane region" description="Helical" evidence="7">
    <location>
        <begin position="133"/>
        <end position="151"/>
    </location>
</feature>
<keyword evidence="5 9" id="KW-0418">Kinase</keyword>
<keyword evidence="7" id="KW-1133">Transmembrane helix</keyword>
<dbReference type="InterPro" id="IPR036890">
    <property type="entry name" value="HATPase_C_sf"/>
</dbReference>
<name>A0A7L7KQZ8_9MOLU</name>
<dbReference type="KEGG" id="xcl:G4Z02_05635"/>
<keyword evidence="10" id="KW-1185">Reference proteome</keyword>
<dbReference type="RefSeq" id="WP_258877036.1">
    <property type="nucleotide sequence ID" value="NZ_CP048914.1"/>
</dbReference>
<dbReference type="GO" id="GO:0000155">
    <property type="term" value="F:phosphorelay sensor kinase activity"/>
    <property type="evidence" value="ECO:0007669"/>
    <property type="project" value="InterPro"/>
</dbReference>
<keyword evidence="3" id="KW-0597">Phosphoprotein</keyword>
<dbReference type="Pfam" id="PF02518">
    <property type="entry name" value="HATPase_c"/>
    <property type="match status" value="1"/>
</dbReference>
<dbReference type="InterPro" id="IPR005467">
    <property type="entry name" value="His_kinase_dom"/>
</dbReference>
<feature type="domain" description="Histidine kinase" evidence="8">
    <location>
        <begin position="214"/>
        <end position="415"/>
    </location>
</feature>
<protein>
    <recommendedName>
        <fullName evidence="2">histidine kinase</fullName>
        <ecNumber evidence="2">2.7.13.3</ecNumber>
    </recommendedName>
</protein>
<comment type="catalytic activity">
    <reaction evidence="1">
        <text>ATP + protein L-histidine = ADP + protein N-phospho-L-histidine.</text>
        <dbReference type="EC" id="2.7.13.3"/>
    </reaction>
</comment>
<evidence type="ECO:0000313" key="9">
    <source>
        <dbReference type="EMBL" id="QMS85250.1"/>
    </source>
</evidence>
<evidence type="ECO:0000256" key="6">
    <source>
        <dbReference type="ARBA" id="ARBA00023012"/>
    </source>
</evidence>
<dbReference type="AlphaFoldDB" id="A0A7L7KQZ8"/>
<evidence type="ECO:0000313" key="10">
    <source>
        <dbReference type="Proteomes" id="UP000514720"/>
    </source>
</evidence>
<reference evidence="9 10" key="1">
    <citation type="submission" date="2020-02" db="EMBL/GenBank/DDBJ databases">
        <authorList>
            <person name="Zheng R.K."/>
            <person name="Sun C.M."/>
        </authorList>
    </citation>
    <scope>NUCLEOTIDE SEQUENCE [LARGE SCALE GENOMIC DNA]</scope>
    <source>
        <strain evidence="10">zrk13</strain>
    </source>
</reference>
<dbReference type="SMART" id="SM00388">
    <property type="entry name" value="HisKA"/>
    <property type="match status" value="1"/>
</dbReference>
<sequence>MNKSLNKKFKKNVLVLSIIITIVFLVINISLYIINNNYLVNKVEEENAAFLQITTHIINENEVEVALEYIEHYTHIHKVHIEVMDENENMLYSSDVAHLYSSQYNIETTKGLFTVFIDNTDSVTVSTIETNTIYINVSLLIIYLFSIVILLRNNRLTTKEINQDIGNVLKLIDSEKFDESNFNHTEFEHIHTVITTYLENIDLLTEQKSMNMKGLAHDIKTPLTLIYSYFEKVLKKQTLNEKEAKTSFEAAVRINDLLNDIIEDNKRQSSKEIELSAILNNKIEEYAPIFKNKGISIVKNIEESITFRWSEKDFVRVIDNLISNAYYYSKDSSVFEVNVKNEERVLIEFISTPININDIEKDKIFNKGFRGSLSFDNNSYGKGYGLYLCRLLLSSIGGSVSIDLINENVKFTIIL</sequence>